<dbReference type="Pfam" id="PF01230">
    <property type="entry name" value="HIT"/>
    <property type="match status" value="1"/>
</dbReference>
<dbReference type="eggNOG" id="COG0537">
    <property type="taxonomic scope" value="Bacteria"/>
</dbReference>
<dbReference type="OrthoDB" id="9784774at2"/>
<dbReference type="PANTHER" id="PTHR42997:SF1">
    <property type="entry name" value="AP-4-A PHOSPHORYLASE"/>
    <property type="match status" value="1"/>
</dbReference>
<evidence type="ECO:0000256" key="2">
    <source>
        <dbReference type="PIRSR" id="PIRSR639383-1"/>
    </source>
</evidence>
<dbReference type="InterPro" id="IPR011146">
    <property type="entry name" value="HIT-like"/>
</dbReference>
<dbReference type="GO" id="GO:0000166">
    <property type="term" value="F:nucleotide binding"/>
    <property type="evidence" value="ECO:0007669"/>
    <property type="project" value="UniProtKB-KW"/>
</dbReference>
<protein>
    <submittedName>
        <fullName evidence="6">Histidine triad (HIT) protein</fullName>
    </submittedName>
</protein>
<evidence type="ECO:0000256" key="3">
    <source>
        <dbReference type="PIRSR" id="PIRSR639383-2"/>
    </source>
</evidence>
<feature type="binding site" evidence="3">
    <location>
        <position position="126"/>
    </location>
    <ligand>
        <name>substrate</name>
    </ligand>
</feature>
<accession>E3D092</accession>
<dbReference type="GO" id="GO:0003824">
    <property type="term" value="F:catalytic activity"/>
    <property type="evidence" value="ECO:0007669"/>
    <property type="project" value="InterPro"/>
</dbReference>
<gene>
    <name evidence="6" type="ORF">Apau_2358</name>
</gene>
<organism evidence="6 7">
    <name type="scientific">Aminomonas paucivorans DSM 12260</name>
    <dbReference type="NCBI Taxonomy" id="584708"/>
    <lineage>
        <taxon>Bacteria</taxon>
        <taxon>Thermotogati</taxon>
        <taxon>Synergistota</taxon>
        <taxon>Synergistia</taxon>
        <taxon>Synergistales</taxon>
        <taxon>Synergistaceae</taxon>
        <taxon>Aminomonas</taxon>
    </lineage>
</organism>
<feature type="short sequence motif" description="Histidine triad motif" evidence="4">
    <location>
        <begin position="122"/>
        <end position="126"/>
    </location>
</feature>
<sequence length="168" mass="18955">MPDKQILFAPWRMAYIENSEKEESPCFLCRLDPAQPLAESLLIHKDERTLLLLNRYPYNPGHLLVAPVRHVALMGDLSPEEAMDLWKLQCKAVTLLEKAMSPQGFNLGINLGKVAGAGLPGHLHIHIVPRWNGDCNFMPVLGETKVIPQSLEETCRALRTCWEESSSW</sequence>
<proteinExistence type="predicted"/>
<dbReference type="SUPFAM" id="SSF54197">
    <property type="entry name" value="HIT-like"/>
    <property type="match status" value="1"/>
</dbReference>
<dbReference type="PaxDb" id="584708-Apau_2358"/>
<dbReference type="EMBL" id="CM001022">
    <property type="protein sequence ID" value="EFQ24765.1"/>
    <property type="molecule type" value="Genomic_DNA"/>
</dbReference>
<dbReference type="HOGENOM" id="CLU_056776_1_2_0"/>
<dbReference type="PANTHER" id="PTHR42997">
    <property type="entry name" value="HIT FAMILY HYDROLASE"/>
    <property type="match status" value="1"/>
</dbReference>
<reference evidence="6 7" key="1">
    <citation type="journal article" date="2010" name="Stand. Genomic Sci.">
        <title>Non-contiguous finished genome sequence of Aminomonas paucivorans type strain (GLU-3).</title>
        <authorList>
            <person name="Pitluck S."/>
            <person name="Yasawong M."/>
            <person name="Held B."/>
            <person name="Lapidus A."/>
            <person name="Nolan M."/>
            <person name="Copeland A."/>
            <person name="Lucas S."/>
            <person name="Del Rio T.G."/>
            <person name="Tice H."/>
            <person name="Cheng J.F."/>
            <person name="Chertkov O."/>
            <person name="Goodwin L."/>
            <person name="Tapia R."/>
            <person name="Han C."/>
            <person name="Liolios K."/>
            <person name="Ivanova N."/>
            <person name="Mavromatis K."/>
            <person name="Ovchinnikova G."/>
            <person name="Pati A."/>
            <person name="Chen A."/>
            <person name="Palaniappan K."/>
            <person name="Land M."/>
            <person name="Hauser L."/>
            <person name="Chang Y.J."/>
            <person name="Jeffries C.D."/>
            <person name="Pukall R."/>
            <person name="Spring S."/>
            <person name="Rohde M."/>
            <person name="Sikorski J."/>
            <person name="Goker M."/>
            <person name="Woyke T."/>
            <person name="Bristow J."/>
            <person name="Eisen J.A."/>
            <person name="Markowitz V."/>
            <person name="Hugenholtz P."/>
            <person name="Kyrpides N.C."/>
            <person name="Klenk H.P."/>
        </authorList>
    </citation>
    <scope>NUCLEOTIDE SEQUENCE [LARGE SCALE GENOMIC DNA]</scope>
    <source>
        <strain evidence="6 7">DSM 12260</strain>
    </source>
</reference>
<keyword evidence="1" id="KW-0547">Nucleotide-binding</keyword>
<feature type="binding site" evidence="3">
    <location>
        <position position="54"/>
    </location>
    <ligand>
        <name>substrate</name>
    </ligand>
</feature>
<evidence type="ECO:0000256" key="1">
    <source>
        <dbReference type="ARBA" id="ARBA00022741"/>
    </source>
</evidence>
<dbReference type="InterPro" id="IPR052908">
    <property type="entry name" value="AP-4-A_phosphorylase"/>
</dbReference>
<dbReference type="InterPro" id="IPR036265">
    <property type="entry name" value="HIT-like_sf"/>
</dbReference>
<dbReference type="InterPro" id="IPR039383">
    <property type="entry name" value="FHIT"/>
</dbReference>
<dbReference type="STRING" id="584708.Apau_2358"/>
<name>E3D092_9BACT</name>
<dbReference type="Gene3D" id="3.30.428.10">
    <property type="entry name" value="HIT-like"/>
    <property type="match status" value="1"/>
</dbReference>
<evidence type="ECO:0000259" key="5">
    <source>
        <dbReference type="PROSITE" id="PS51084"/>
    </source>
</evidence>
<dbReference type="Proteomes" id="UP000005096">
    <property type="component" value="Chromosome"/>
</dbReference>
<feature type="active site" description="Tele-AMP-histidine intermediate" evidence="2">
    <location>
        <position position="124"/>
    </location>
</feature>
<keyword evidence="7" id="KW-1185">Reference proteome</keyword>
<dbReference type="AlphaFoldDB" id="E3D092"/>
<feature type="domain" description="HIT" evidence="5">
    <location>
        <begin position="29"/>
        <end position="137"/>
    </location>
</feature>
<evidence type="ECO:0000313" key="6">
    <source>
        <dbReference type="EMBL" id="EFQ24765.1"/>
    </source>
</evidence>
<dbReference type="PROSITE" id="PS51084">
    <property type="entry name" value="HIT_2"/>
    <property type="match status" value="1"/>
</dbReference>
<dbReference type="CDD" id="cd01275">
    <property type="entry name" value="FHIT"/>
    <property type="match status" value="1"/>
</dbReference>
<evidence type="ECO:0000256" key="4">
    <source>
        <dbReference type="PROSITE-ProRule" id="PRU00464"/>
    </source>
</evidence>
<evidence type="ECO:0000313" key="7">
    <source>
        <dbReference type="Proteomes" id="UP000005096"/>
    </source>
</evidence>